<keyword evidence="2" id="KW-0472">Membrane</keyword>
<keyword evidence="4" id="KW-1185">Reference proteome</keyword>
<evidence type="ECO:0000256" key="1">
    <source>
        <dbReference type="SAM" id="MobiDB-lite"/>
    </source>
</evidence>
<feature type="region of interest" description="Disordered" evidence="1">
    <location>
        <begin position="129"/>
        <end position="150"/>
    </location>
</feature>
<feature type="transmembrane region" description="Helical" evidence="2">
    <location>
        <begin position="7"/>
        <end position="26"/>
    </location>
</feature>
<dbReference type="OrthoDB" id="8907926at2"/>
<gene>
    <name evidence="3" type="ORF">DFQ15_11449</name>
</gene>
<keyword evidence="2" id="KW-0812">Transmembrane</keyword>
<name>A0A318SJW6_9BURK</name>
<comment type="caution">
    <text evidence="3">The sequence shown here is derived from an EMBL/GenBank/DDBJ whole genome shotgun (WGS) entry which is preliminary data.</text>
</comment>
<proteinExistence type="predicted"/>
<accession>A0A318SJW6</accession>
<evidence type="ECO:0000256" key="2">
    <source>
        <dbReference type="SAM" id="Phobius"/>
    </source>
</evidence>
<dbReference type="RefSeq" id="WP_110465927.1">
    <property type="nucleotide sequence ID" value="NZ_JAMOFZ010000014.1"/>
</dbReference>
<dbReference type="Proteomes" id="UP000247540">
    <property type="component" value="Unassembled WGS sequence"/>
</dbReference>
<evidence type="ECO:0000313" key="4">
    <source>
        <dbReference type="Proteomes" id="UP000247540"/>
    </source>
</evidence>
<keyword evidence="2" id="KW-1133">Transmembrane helix</keyword>
<feature type="transmembrane region" description="Helical" evidence="2">
    <location>
        <begin position="32"/>
        <end position="51"/>
    </location>
</feature>
<evidence type="ECO:0008006" key="5">
    <source>
        <dbReference type="Google" id="ProtNLM"/>
    </source>
</evidence>
<evidence type="ECO:0000313" key="3">
    <source>
        <dbReference type="EMBL" id="PYE76264.1"/>
    </source>
</evidence>
<dbReference type="EMBL" id="QJTC01000014">
    <property type="protein sequence ID" value="PYE76264.1"/>
    <property type="molecule type" value="Genomic_DNA"/>
</dbReference>
<reference evidence="3 4" key="1">
    <citation type="submission" date="2018-06" db="EMBL/GenBank/DDBJ databases">
        <title>Genomic Encyclopedia of Type Strains, Phase III (KMG-III): the genomes of soil and plant-associated and newly described type strains.</title>
        <authorList>
            <person name="Whitman W."/>
        </authorList>
    </citation>
    <scope>NUCLEOTIDE SEQUENCE [LARGE SCALE GENOMIC DNA]</scope>
    <source>
        <strain evidence="3 4">CECT 7646</strain>
    </source>
</reference>
<organism evidence="3 4">
    <name type="scientific">Xylophilus ampelinus</name>
    <dbReference type="NCBI Taxonomy" id="54067"/>
    <lineage>
        <taxon>Bacteria</taxon>
        <taxon>Pseudomonadati</taxon>
        <taxon>Pseudomonadota</taxon>
        <taxon>Betaproteobacteria</taxon>
        <taxon>Burkholderiales</taxon>
        <taxon>Xylophilus</taxon>
    </lineage>
</organism>
<protein>
    <recommendedName>
        <fullName evidence="5">Glycerate kinase</fullName>
    </recommendedName>
</protein>
<sequence>MNKLFKVIVPVGCLVLLAAAFGTYGWRGVAVVGGGITMWLLMHFTRMMTVLKRASDRPVGYVGSAVMLNAKLKPQSTLLHVMALTRALGEQRSPVGEQPEVYRWTDGTRSYVDCTFDGGLLVRWQLTRPAPEPDEGATARVAGAPTAGTP</sequence>
<dbReference type="AlphaFoldDB" id="A0A318SJW6"/>